<gene>
    <name evidence="5" type="ORF">C7G83_14500</name>
</gene>
<dbReference type="InterPro" id="IPR012318">
    <property type="entry name" value="HTH_CRP"/>
</dbReference>
<dbReference type="Gene3D" id="1.10.10.10">
    <property type="entry name" value="Winged helix-like DNA-binding domain superfamily/Winged helix DNA-binding domain"/>
    <property type="match status" value="1"/>
</dbReference>
<keyword evidence="2" id="KW-0238">DNA-binding</keyword>
<dbReference type="PROSITE" id="PS00894">
    <property type="entry name" value="HTH_DEOR_1"/>
    <property type="match status" value="1"/>
</dbReference>
<dbReference type="RefSeq" id="WP_106877748.1">
    <property type="nucleotide sequence ID" value="NZ_JBOIPS010000005.1"/>
</dbReference>
<dbReference type="STRING" id="1388748.GCA_000463155_00555"/>
<feature type="domain" description="HTH deoR-type" evidence="4">
    <location>
        <begin position="2"/>
        <end position="57"/>
    </location>
</feature>
<name>A0A2P8VH31_9ENTR</name>
<evidence type="ECO:0000259" key="4">
    <source>
        <dbReference type="PROSITE" id="PS51000"/>
    </source>
</evidence>
<reference evidence="5 6" key="1">
    <citation type="submission" date="2018-03" db="EMBL/GenBank/DDBJ databases">
        <title>Draft genome sequence of the first documented clinical Siccibacter turicensis isolate in Austria.</title>
        <authorList>
            <person name="Lepuschitz S."/>
            <person name="Pekard-Amenitsch S."/>
            <person name="Haunold R."/>
            <person name="Schill S."/>
            <person name="Mach R."/>
            <person name="Allerberger F."/>
            <person name="Ruppitsch W."/>
            <person name="Forsythe S.J."/>
        </authorList>
    </citation>
    <scope>NUCLEOTIDE SEQUENCE [LARGE SCALE GENOMIC DNA]</scope>
    <source>
        <strain evidence="5 6">6100069499-17</strain>
    </source>
</reference>
<dbReference type="SMART" id="SM01134">
    <property type="entry name" value="DeoRC"/>
    <property type="match status" value="1"/>
</dbReference>
<dbReference type="OrthoDB" id="6846621at2"/>
<comment type="caution">
    <text evidence="5">The sequence shown here is derived from an EMBL/GenBank/DDBJ whole genome shotgun (WGS) entry which is preliminary data.</text>
</comment>
<evidence type="ECO:0000256" key="3">
    <source>
        <dbReference type="ARBA" id="ARBA00023163"/>
    </source>
</evidence>
<dbReference type="Proteomes" id="UP000240212">
    <property type="component" value="Unassembled WGS sequence"/>
</dbReference>
<dbReference type="Gene3D" id="3.40.50.1360">
    <property type="match status" value="1"/>
</dbReference>
<dbReference type="InterPro" id="IPR037171">
    <property type="entry name" value="NagB/RpiA_transferase-like"/>
</dbReference>
<dbReference type="PRINTS" id="PR00037">
    <property type="entry name" value="HTHLACR"/>
</dbReference>
<dbReference type="SUPFAM" id="SSF100950">
    <property type="entry name" value="NagB/RpiA/CoA transferase-like"/>
    <property type="match status" value="1"/>
</dbReference>
<dbReference type="GO" id="GO:0003700">
    <property type="term" value="F:DNA-binding transcription factor activity"/>
    <property type="evidence" value="ECO:0007669"/>
    <property type="project" value="InterPro"/>
</dbReference>
<dbReference type="SUPFAM" id="SSF46785">
    <property type="entry name" value="Winged helix' DNA-binding domain"/>
    <property type="match status" value="1"/>
</dbReference>
<evidence type="ECO:0000256" key="2">
    <source>
        <dbReference type="ARBA" id="ARBA00023125"/>
    </source>
</evidence>
<protein>
    <submittedName>
        <fullName evidence="5">DeoR family transcriptional regulator</fullName>
    </submittedName>
</protein>
<dbReference type="InterPro" id="IPR036388">
    <property type="entry name" value="WH-like_DNA-bd_sf"/>
</dbReference>
<dbReference type="InterPro" id="IPR018356">
    <property type="entry name" value="Tscrpt_reg_HTH_DeoR_CS"/>
</dbReference>
<dbReference type="InterPro" id="IPR001034">
    <property type="entry name" value="DeoR_HTH"/>
</dbReference>
<dbReference type="Pfam" id="PF08220">
    <property type="entry name" value="HTH_DeoR"/>
    <property type="match status" value="1"/>
</dbReference>
<dbReference type="PANTHER" id="PTHR30363">
    <property type="entry name" value="HTH-TYPE TRANSCRIPTIONAL REGULATOR SRLR-RELATED"/>
    <property type="match status" value="1"/>
</dbReference>
<dbReference type="NCBIfam" id="NF007720">
    <property type="entry name" value="PRK10411.1"/>
    <property type="match status" value="1"/>
</dbReference>
<evidence type="ECO:0000256" key="1">
    <source>
        <dbReference type="ARBA" id="ARBA00023015"/>
    </source>
</evidence>
<keyword evidence="6" id="KW-1185">Reference proteome</keyword>
<keyword evidence="3" id="KW-0804">Transcription</keyword>
<dbReference type="Pfam" id="PF00455">
    <property type="entry name" value="DeoRC"/>
    <property type="match status" value="1"/>
</dbReference>
<dbReference type="PROSITE" id="PS51000">
    <property type="entry name" value="HTH_DEOR_2"/>
    <property type="match status" value="1"/>
</dbReference>
<evidence type="ECO:0000313" key="5">
    <source>
        <dbReference type="EMBL" id="PSN06812.1"/>
    </source>
</evidence>
<dbReference type="PANTHER" id="PTHR30363:SF49">
    <property type="entry name" value="L-FUCOSE OPERON ACTIVATOR"/>
    <property type="match status" value="1"/>
</dbReference>
<proteinExistence type="predicted"/>
<dbReference type="SMART" id="SM00420">
    <property type="entry name" value="HTH_DEOR"/>
    <property type="match status" value="1"/>
</dbReference>
<evidence type="ECO:0000313" key="6">
    <source>
        <dbReference type="Proteomes" id="UP000240212"/>
    </source>
</evidence>
<accession>A0A2P8VH31</accession>
<dbReference type="InterPro" id="IPR036390">
    <property type="entry name" value="WH_DNA-bd_sf"/>
</dbReference>
<dbReference type="GO" id="GO:0003677">
    <property type="term" value="F:DNA binding"/>
    <property type="evidence" value="ECO:0007669"/>
    <property type="project" value="UniProtKB-KW"/>
</dbReference>
<dbReference type="AlphaFoldDB" id="A0A2P8VH31"/>
<organism evidence="5 6">
    <name type="scientific">Siccibacter turicensis</name>
    <dbReference type="NCBI Taxonomy" id="357233"/>
    <lineage>
        <taxon>Bacteria</taxon>
        <taxon>Pseudomonadati</taxon>
        <taxon>Pseudomonadota</taxon>
        <taxon>Gammaproteobacteria</taxon>
        <taxon>Enterobacterales</taxon>
        <taxon>Enterobacteriaceae</taxon>
        <taxon>Siccibacter</taxon>
    </lineage>
</organism>
<dbReference type="EMBL" id="PYEP01000006">
    <property type="protein sequence ID" value="PSN06812.1"/>
    <property type="molecule type" value="Genomic_DNA"/>
</dbReference>
<sequence>MKSDRHQRLAQLLHEHDTLTTGALAQMLAVSPETVRRDLRLLQRQGLILRSHGQARILREDRQSHDAPFSARLKSHHSHKLDIARLALEWVSEGMVIALDASTTCWYLARQLPDMPLTVFTNSVRVCQEVAKRQRIRLISSGGVLDRTFASYENPALLSLLRQFDIDLFIFSCQGIDSEGGIWDARAWNAEFKTLLLRRAAQSLLLIDKSKRERTGEVQIGTLAQVTEVITDETASARAALAG</sequence>
<keyword evidence="1" id="KW-0805">Transcription regulation</keyword>
<dbReference type="InterPro" id="IPR050313">
    <property type="entry name" value="Carb_Metab_HTH_regulators"/>
</dbReference>
<dbReference type="InterPro" id="IPR014036">
    <property type="entry name" value="DeoR-like_C"/>
</dbReference>
<dbReference type="SMART" id="SM00419">
    <property type="entry name" value="HTH_CRP"/>
    <property type="match status" value="1"/>
</dbReference>